<reference evidence="1 2" key="1">
    <citation type="submission" date="2019-03" db="EMBL/GenBank/DDBJ databases">
        <title>This is whole genome sequence of Paenibacillus sp MS74 strain.</title>
        <authorList>
            <person name="Trinh H.N."/>
        </authorList>
    </citation>
    <scope>NUCLEOTIDE SEQUENCE [LARGE SCALE GENOMIC DNA]</scope>
    <source>
        <strain evidence="1 2">MS74</strain>
    </source>
</reference>
<sequence>MNKKKTMLKIESPMIPSELPALMLLDLQLNGHFEMGMVQDCIVEHQTNHKVTFDKIIFKNVTFTEATLSGVELTDIIFEKCDLSNADLSDAVIHRTEFKECKMIGINMTGATLRNVLLDRCMADYATVRFSNAKQFLIQDSSLRQSDFCYSKLHKFELYRSNIDQALFAGTELNGIDLSDCEFNGLGVDVESLKGCIISREQAYTFAALFGLIVKD</sequence>
<protein>
    <submittedName>
        <fullName evidence="1">Pentapeptide repeat-containing protein</fullName>
    </submittedName>
</protein>
<dbReference type="Proteomes" id="UP000295636">
    <property type="component" value="Unassembled WGS sequence"/>
</dbReference>
<dbReference type="InterPro" id="IPR052949">
    <property type="entry name" value="PA_immunity-related"/>
</dbReference>
<keyword evidence="2" id="KW-1185">Reference proteome</keyword>
<dbReference type="InterPro" id="IPR001646">
    <property type="entry name" value="5peptide_repeat"/>
</dbReference>
<evidence type="ECO:0000313" key="2">
    <source>
        <dbReference type="Proteomes" id="UP000295636"/>
    </source>
</evidence>
<dbReference type="PANTHER" id="PTHR42999:SF1">
    <property type="entry name" value="PENTAPEPTIDE REPEAT-CONTAINING PROTEIN"/>
    <property type="match status" value="1"/>
</dbReference>
<gene>
    <name evidence="1" type="ORF">E1757_19580</name>
</gene>
<dbReference type="OrthoDB" id="9798656at2"/>
<organism evidence="1 2">
    <name type="scientific">Paenibacillus piri</name>
    <dbReference type="NCBI Taxonomy" id="2547395"/>
    <lineage>
        <taxon>Bacteria</taxon>
        <taxon>Bacillati</taxon>
        <taxon>Bacillota</taxon>
        <taxon>Bacilli</taxon>
        <taxon>Bacillales</taxon>
        <taxon>Paenibacillaceae</taxon>
        <taxon>Paenibacillus</taxon>
    </lineage>
</organism>
<dbReference type="Pfam" id="PF13599">
    <property type="entry name" value="Pentapeptide_4"/>
    <property type="match status" value="1"/>
</dbReference>
<evidence type="ECO:0000313" key="1">
    <source>
        <dbReference type="EMBL" id="TDF95922.1"/>
    </source>
</evidence>
<proteinExistence type="predicted"/>
<dbReference type="PANTHER" id="PTHR42999">
    <property type="entry name" value="ANTIBIOTIC RESISTANCE PROTEIN MCBG"/>
    <property type="match status" value="1"/>
</dbReference>
<dbReference type="SUPFAM" id="SSF141571">
    <property type="entry name" value="Pentapeptide repeat-like"/>
    <property type="match status" value="1"/>
</dbReference>
<name>A0A4R5KL66_9BACL</name>
<dbReference type="AlphaFoldDB" id="A0A4R5KL66"/>
<accession>A0A4R5KL66</accession>
<dbReference type="RefSeq" id="WP_133231174.1">
    <property type="nucleotide sequence ID" value="NZ_SMRT01000009.1"/>
</dbReference>
<dbReference type="EMBL" id="SMRT01000009">
    <property type="protein sequence ID" value="TDF95922.1"/>
    <property type="molecule type" value="Genomic_DNA"/>
</dbReference>
<comment type="caution">
    <text evidence="1">The sequence shown here is derived from an EMBL/GenBank/DDBJ whole genome shotgun (WGS) entry which is preliminary data.</text>
</comment>
<dbReference type="Gene3D" id="2.160.20.80">
    <property type="entry name" value="E3 ubiquitin-protein ligase SopA"/>
    <property type="match status" value="1"/>
</dbReference>